<evidence type="ECO:0000256" key="4">
    <source>
        <dbReference type="ARBA" id="ARBA00022692"/>
    </source>
</evidence>
<dbReference type="Proteomes" id="UP000295151">
    <property type="component" value="Unassembled WGS sequence"/>
</dbReference>
<dbReference type="EMBL" id="SOCE01000001">
    <property type="protein sequence ID" value="TDU88407.1"/>
    <property type="molecule type" value="Genomic_DNA"/>
</dbReference>
<feature type="transmembrane region" description="Helical" evidence="8">
    <location>
        <begin position="75"/>
        <end position="104"/>
    </location>
</feature>
<evidence type="ECO:0000256" key="1">
    <source>
        <dbReference type="ARBA" id="ARBA00004651"/>
    </source>
</evidence>
<accession>A0A4R7TAX6</accession>
<comment type="caution">
    <text evidence="9">The sequence shown here is derived from an EMBL/GenBank/DDBJ whole genome shotgun (WGS) entry which is preliminary data.</text>
</comment>
<keyword evidence="3 9" id="KW-0808">Transferase</keyword>
<keyword evidence="9" id="KW-0328">Glycosyltransferase</keyword>
<name>A0A4R7TAX6_9ACTN</name>
<sequence length="413" mass="45728">MSVTTTVRTANPRRIVIGVLVCAALVALGAWAYGLFDGMIDLRVYRMGGSVLLDRGSLYDAKLAGSGLPFTYPPFAAIAMLPLAAVPWGVALVAWTTLSVLCIAAIWRNSLPASAWSYFPERKRVVILVALTAASLLLEPVWQTLQFGQINLLLTAMILLDLIRPAGAKWRGFWVGVTIGVKLTPLPFLAFLLITKQWRAFRNAVLGLLATMAIGFAVVPNQSWHYWTVVIRDANRVGGLAYTGNQSFMGFLSRLGDDSSWVEPTWFVLSAVFGLAVLWLARRFWLADERVTAISVMALAVLYASPVSWSHHWVWIIPLGVSLIRAVNRQWGLNPAVVTGVLWYGLFVLRSIWWVPFRDDRELSWSFWQSIPGNSHLILGMLAFLLLAFTSRNLPKPAVAHTGRNRPEGVSGE</sequence>
<dbReference type="GO" id="GO:0016758">
    <property type="term" value="F:hexosyltransferase activity"/>
    <property type="evidence" value="ECO:0007669"/>
    <property type="project" value="InterPro"/>
</dbReference>
<feature type="transmembrane region" description="Helical" evidence="8">
    <location>
        <begin position="367"/>
        <end position="389"/>
    </location>
</feature>
<evidence type="ECO:0000256" key="5">
    <source>
        <dbReference type="ARBA" id="ARBA00022989"/>
    </source>
</evidence>
<keyword evidence="4 8" id="KW-0812">Transmembrane</keyword>
<evidence type="ECO:0000256" key="7">
    <source>
        <dbReference type="ARBA" id="ARBA00024033"/>
    </source>
</evidence>
<keyword evidence="2" id="KW-1003">Cell membrane</keyword>
<dbReference type="OrthoDB" id="9774600at2"/>
<feature type="transmembrane region" description="Helical" evidence="8">
    <location>
        <begin position="15"/>
        <end position="36"/>
    </location>
</feature>
<feature type="transmembrane region" description="Helical" evidence="8">
    <location>
        <begin position="201"/>
        <end position="219"/>
    </location>
</feature>
<comment type="similarity">
    <text evidence="7">Belongs to the glycosyltransferase 87 family.</text>
</comment>
<feature type="transmembrane region" description="Helical" evidence="8">
    <location>
        <begin position="264"/>
        <end position="281"/>
    </location>
</feature>
<keyword evidence="5 8" id="KW-1133">Transmembrane helix</keyword>
<evidence type="ECO:0000313" key="10">
    <source>
        <dbReference type="Proteomes" id="UP000295151"/>
    </source>
</evidence>
<keyword evidence="10" id="KW-1185">Reference proteome</keyword>
<feature type="transmembrane region" description="Helical" evidence="8">
    <location>
        <begin position="336"/>
        <end position="355"/>
    </location>
</feature>
<evidence type="ECO:0000313" key="9">
    <source>
        <dbReference type="EMBL" id="TDU88407.1"/>
    </source>
</evidence>
<feature type="transmembrane region" description="Helical" evidence="8">
    <location>
        <begin position="293"/>
        <end position="316"/>
    </location>
</feature>
<dbReference type="GO" id="GO:0005886">
    <property type="term" value="C:plasma membrane"/>
    <property type="evidence" value="ECO:0007669"/>
    <property type="project" value="UniProtKB-SubCell"/>
</dbReference>
<dbReference type="AlphaFoldDB" id="A0A4R7TAX6"/>
<reference evidence="9 10" key="1">
    <citation type="submission" date="2019-03" db="EMBL/GenBank/DDBJ databases">
        <title>Genomic Encyclopedia of Type Strains, Phase III (KMG-III): the genomes of soil and plant-associated and newly described type strains.</title>
        <authorList>
            <person name="Whitman W."/>
        </authorList>
    </citation>
    <scope>NUCLEOTIDE SEQUENCE [LARGE SCALE GENOMIC DNA]</scope>
    <source>
        <strain evidence="9 10">VKM Ac-2575</strain>
    </source>
</reference>
<feature type="transmembrane region" description="Helical" evidence="8">
    <location>
        <begin position="173"/>
        <end position="194"/>
    </location>
</feature>
<comment type="subcellular location">
    <subcellularLocation>
        <location evidence="1">Cell membrane</location>
        <topology evidence="1">Multi-pass membrane protein</topology>
    </subcellularLocation>
</comment>
<feature type="transmembrane region" description="Helical" evidence="8">
    <location>
        <begin position="125"/>
        <end position="145"/>
    </location>
</feature>
<gene>
    <name evidence="9" type="ORF">EV138_1951</name>
</gene>
<organism evidence="9 10">
    <name type="scientific">Kribbella voronezhensis</name>
    <dbReference type="NCBI Taxonomy" id="2512212"/>
    <lineage>
        <taxon>Bacteria</taxon>
        <taxon>Bacillati</taxon>
        <taxon>Actinomycetota</taxon>
        <taxon>Actinomycetes</taxon>
        <taxon>Propionibacteriales</taxon>
        <taxon>Kribbellaceae</taxon>
        <taxon>Kribbella</taxon>
    </lineage>
</organism>
<keyword evidence="6 8" id="KW-0472">Membrane</keyword>
<proteinExistence type="inferred from homology"/>
<evidence type="ECO:0000256" key="3">
    <source>
        <dbReference type="ARBA" id="ARBA00022679"/>
    </source>
</evidence>
<dbReference type="Pfam" id="PF09594">
    <property type="entry name" value="GT87"/>
    <property type="match status" value="1"/>
</dbReference>
<evidence type="ECO:0000256" key="8">
    <source>
        <dbReference type="SAM" id="Phobius"/>
    </source>
</evidence>
<evidence type="ECO:0000256" key="2">
    <source>
        <dbReference type="ARBA" id="ARBA00022475"/>
    </source>
</evidence>
<protein>
    <submittedName>
        <fullName evidence="9">Alpha-1,2-mannosyltransferase</fullName>
    </submittedName>
</protein>
<evidence type="ECO:0000256" key="6">
    <source>
        <dbReference type="ARBA" id="ARBA00023136"/>
    </source>
</evidence>
<dbReference type="InterPro" id="IPR018584">
    <property type="entry name" value="GT87"/>
</dbReference>